<dbReference type="Gene3D" id="3.90.1570.10">
    <property type="entry name" value="tt1808, chain A"/>
    <property type="match status" value="1"/>
</dbReference>
<dbReference type="OrthoDB" id="942191at2"/>
<protein>
    <submittedName>
        <fullName evidence="1">Uma2 family endonuclease</fullName>
    </submittedName>
</protein>
<dbReference type="GO" id="GO:0004519">
    <property type="term" value="F:endonuclease activity"/>
    <property type="evidence" value="ECO:0007669"/>
    <property type="project" value="UniProtKB-KW"/>
</dbReference>
<gene>
    <name evidence="1" type="ORF">EHT25_00880</name>
</gene>
<dbReference type="InterPro" id="IPR012296">
    <property type="entry name" value="Nuclease_put_TT1808"/>
</dbReference>
<reference evidence="1 2" key="1">
    <citation type="submission" date="2018-11" db="EMBL/GenBank/DDBJ databases">
        <authorList>
            <person name="Zhou Z."/>
            <person name="Wang G."/>
        </authorList>
    </citation>
    <scope>NUCLEOTIDE SEQUENCE [LARGE SCALE GENOMIC DNA]</scope>
    <source>
        <strain evidence="1 2">KCTC52004</strain>
    </source>
</reference>
<keyword evidence="1" id="KW-0540">Nuclease</keyword>
<proteinExistence type="predicted"/>
<evidence type="ECO:0000313" key="1">
    <source>
        <dbReference type="EMBL" id="RRB06390.1"/>
    </source>
</evidence>
<dbReference type="RefSeq" id="WP_124869236.1">
    <property type="nucleotide sequence ID" value="NZ_RQJO01000007.1"/>
</dbReference>
<dbReference type="EMBL" id="RQJO01000007">
    <property type="protein sequence ID" value="RRB06390.1"/>
    <property type="molecule type" value="Genomic_DNA"/>
</dbReference>
<keyword evidence="1" id="KW-0378">Hydrolase</keyword>
<dbReference type="AlphaFoldDB" id="A0A3P1BZ38"/>
<accession>A0A3P1BZ38</accession>
<sequence length="203" mass="23204">MAETALTTPTETAARNIPASLIYETLNGRPLYRKGYKEVLANLKTPEEIMGSIDLQAIIVSVLHGFLFNKINRKKYLLTTSESGLHIANGNNLSNDIAIFDKEKVIIKGKYFDIPPKIVVEVDVKIDLEEFPARELDYFYEKTDRMLDFGVEKVIWITTKSRKIFTASRSAPWLTENWDTDVVVVENCVLNMARLLKEEEIVF</sequence>
<keyword evidence="2" id="KW-1185">Reference proteome</keyword>
<name>A0A3P1BZ38_9BACT</name>
<evidence type="ECO:0000313" key="2">
    <source>
        <dbReference type="Proteomes" id="UP000271925"/>
    </source>
</evidence>
<dbReference type="Proteomes" id="UP000271925">
    <property type="component" value="Unassembled WGS sequence"/>
</dbReference>
<keyword evidence="1" id="KW-0255">Endonuclease</keyword>
<comment type="caution">
    <text evidence="1">The sequence shown here is derived from an EMBL/GenBank/DDBJ whole genome shotgun (WGS) entry which is preliminary data.</text>
</comment>
<organism evidence="1 2">
    <name type="scientific">Larkinella rosea</name>
    <dbReference type="NCBI Taxonomy" id="2025312"/>
    <lineage>
        <taxon>Bacteria</taxon>
        <taxon>Pseudomonadati</taxon>
        <taxon>Bacteroidota</taxon>
        <taxon>Cytophagia</taxon>
        <taxon>Cytophagales</taxon>
        <taxon>Spirosomataceae</taxon>
        <taxon>Larkinella</taxon>
    </lineage>
</organism>